<comment type="caution">
    <text evidence="1">The sequence shown here is derived from an EMBL/GenBank/DDBJ whole genome shotgun (WGS) entry which is preliminary data.</text>
</comment>
<evidence type="ECO:0000313" key="2">
    <source>
        <dbReference type="Proteomes" id="UP000256304"/>
    </source>
</evidence>
<evidence type="ECO:0000313" key="1">
    <source>
        <dbReference type="EMBL" id="REE92763.1"/>
    </source>
</evidence>
<dbReference type="AlphaFoldDB" id="A0A3D9SIS1"/>
<proteinExistence type="predicted"/>
<dbReference type="EMBL" id="QTTN01000003">
    <property type="protein sequence ID" value="REE92763.1"/>
    <property type="molecule type" value="Genomic_DNA"/>
</dbReference>
<organism evidence="1 2">
    <name type="scientific">Paenibacillus taihuensis</name>
    <dbReference type="NCBI Taxonomy" id="1156355"/>
    <lineage>
        <taxon>Bacteria</taxon>
        <taxon>Bacillati</taxon>
        <taxon>Bacillota</taxon>
        <taxon>Bacilli</taxon>
        <taxon>Bacillales</taxon>
        <taxon>Paenibacillaceae</taxon>
        <taxon>Paenibacillus</taxon>
    </lineage>
</organism>
<keyword evidence="2" id="KW-1185">Reference proteome</keyword>
<name>A0A3D9SIS1_9BACL</name>
<accession>A0A3D9SIS1</accession>
<reference evidence="1 2" key="1">
    <citation type="submission" date="2018-08" db="EMBL/GenBank/DDBJ databases">
        <title>Genomic Encyclopedia of Type Strains, Phase III (KMG-III): the genomes of soil and plant-associated and newly described type strains.</title>
        <authorList>
            <person name="Whitman W."/>
        </authorList>
    </citation>
    <scope>NUCLEOTIDE SEQUENCE [LARGE SCALE GENOMIC DNA]</scope>
    <source>
        <strain evidence="1 2">CGMCC 1.10966</strain>
    </source>
</reference>
<protein>
    <submittedName>
        <fullName evidence="1">Uncharacterized protein</fullName>
    </submittedName>
</protein>
<dbReference type="Proteomes" id="UP000256304">
    <property type="component" value="Unassembled WGS sequence"/>
</dbReference>
<sequence length="135" mass="15177">MTKSPHSIPIISNALSIGQLFVPKSFSAVSFFDSLEHFSKLDGIKVLREAEYIARKHIIIYTPRGYFPQEGIDHSGLNGEQYQAHHSGWEVEEFQALGYEVIILKGQHNRLNPAFVRAFGADHEPVDALLAIKTM</sequence>
<gene>
    <name evidence="1" type="ORF">A8990_10361</name>
</gene>